<keyword evidence="5" id="KW-1185">Reference proteome</keyword>
<feature type="compositionally biased region" description="Polar residues" evidence="1">
    <location>
        <begin position="314"/>
        <end position="325"/>
    </location>
</feature>
<dbReference type="PANTHER" id="PTHR12203">
    <property type="entry name" value="KDEL LYS-ASP-GLU-LEU CONTAINING - RELATED"/>
    <property type="match status" value="1"/>
</dbReference>
<gene>
    <name evidence="4" type="ORF">TEA_005606</name>
</gene>
<evidence type="ECO:0000256" key="2">
    <source>
        <dbReference type="SAM" id="Phobius"/>
    </source>
</evidence>
<dbReference type="PANTHER" id="PTHR12203:SF108">
    <property type="entry name" value="O-GLUCOSYLTRANSFERASE RUMI HOMOLOG"/>
    <property type="match status" value="1"/>
</dbReference>
<dbReference type="Pfam" id="PF05686">
    <property type="entry name" value="Glyco_transf_90"/>
    <property type="match status" value="1"/>
</dbReference>
<organism evidence="4 5">
    <name type="scientific">Camellia sinensis var. sinensis</name>
    <name type="common">China tea</name>
    <dbReference type="NCBI Taxonomy" id="542762"/>
    <lineage>
        <taxon>Eukaryota</taxon>
        <taxon>Viridiplantae</taxon>
        <taxon>Streptophyta</taxon>
        <taxon>Embryophyta</taxon>
        <taxon>Tracheophyta</taxon>
        <taxon>Spermatophyta</taxon>
        <taxon>Magnoliopsida</taxon>
        <taxon>eudicotyledons</taxon>
        <taxon>Gunneridae</taxon>
        <taxon>Pentapetalae</taxon>
        <taxon>asterids</taxon>
        <taxon>Ericales</taxon>
        <taxon>Theaceae</taxon>
        <taxon>Camellia</taxon>
    </lineage>
</organism>
<evidence type="ECO:0000259" key="3">
    <source>
        <dbReference type="SMART" id="SM00672"/>
    </source>
</evidence>
<feature type="compositionally biased region" description="Polar residues" evidence="1">
    <location>
        <begin position="746"/>
        <end position="755"/>
    </location>
</feature>
<reference evidence="4 5" key="1">
    <citation type="journal article" date="2018" name="Proc. Natl. Acad. Sci. U.S.A.">
        <title>Draft genome sequence of Camellia sinensis var. sinensis provides insights into the evolution of the tea genome and tea quality.</title>
        <authorList>
            <person name="Wei C."/>
            <person name="Yang H."/>
            <person name="Wang S."/>
            <person name="Zhao J."/>
            <person name="Liu C."/>
            <person name="Gao L."/>
            <person name="Xia E."/>
            <person name="Lu Y."/>
            <person name="Tai Y."/>
            <person name="She G."/>
            <person name="Sun J."/>
            <person name="Cao H."/>
            <person name="Tong W."/>
            <person name="Gao Q."/>
            <person name="Li Y."/>
            <person name="Deng W."/>
            <person name="Jiang X."/>
            <person name="Wang W."/>
            <person name="Chen Q."/>
            <person name="Zhang S."/>
            <person name="Li H."/>
            <person name="Wu J."/>
            <person name="Wang P."/>
            <person name="Li P."/>
            <person name="Shi C."/>
            <person name="Zheng F."/>
            <person name="Jian J."/>
            <person name="Huang B."/>
            <person name="Shan D."/>
            <person name="Shi M."/>
            <person name="Fang C."/>
            <person name="Yue Y."/>
            <person name="Li F."/>
            <person name="Li D."/>
            <person name="Wei S."/>
            <person name="Han B."/>
            <person name="Jiang C."/>
            <person name="Yin Y."/>
            <person name="Xia T."/>
            <person name="Zhang Z."/>
            <person name="Bennetzen J.L."/>
            <person name="Zhao S."/>
            <person name="Wan X."/>
        </authorList>
    </citation>
    <scope>NUCLEOTIDE SEQUENCE [LARGE SCALE GENOMIC DNA]</scope>
    <source>
        <strain evidence="5">cv. Shuchazao</strain>
        <tissue evidence="4">Leaf</tissue>
    </source>
</reference>
<dbReference type="AlphaFoldDB" id="A0A4S4EHV4"/>
<feature type="compositionally biased region" description="Basic residues" evidence="1">
    <location>
        <begin position="800"/>
        <end position="810"/>
    </location>
</feature>
<evidence type="ECO:0000313" key="5">
    <source>
        <dbReference type="Proteomes" id="UP000306102"/>
    </source>
</evidence>
<evidence type="ECO:0000313" key="4">
    <source>
        <dbReference type="EMBL" id="THG16071.1"/>
    </source>
</evidence>
<feature type="region of interest" description="Disordered" evidence="1">
    <location>
        <begin position="297"/>
        <end position="325"/>
    </location>
</feature>
<sequence length="810" mass="90235">MGDRICSLFLRKLIEQPMKTGAPVRVSLIFFLVLLIGAFVCLHWIDVVPSPNTGISLQKMFLPSITSITSPIGINCSITCPENSPVTVKDDESLSSKACPEYFQWIQQDLNPWKEKGITKQMVESVESKAHMRIVVVNGRVYVKKLRWVYQTRDVYTVWGILQLLRLYPGKLPDLDFMFECGDKPVILKSDYGGSKAKKVPPMLHYCGSNSTLDIVFPDWSFWGWPELKIKPWKTFKKDLEEGNQRVKWIDRIPYAYWKGNSRVSSVRKGLHKCNVTHKQDWGALIYELLRLETEEEEQGRSSADGRKEEKPSKTFTMRGRNTSQEGEIGKKELPRYKIYVEGAAWSAQEIGKAGSKFVQEELNMKNVYDYMFHLLYEYGKLLKYKPTVPDGSIEVCSETMACSGKGLRKKFKINSMVKGPADTSPCTMPPPYDPTTLQSFLQRKENLTKQVERWRKSARTPTCYGGSGVDDNEAGRVAKDIVADIAIEEIYLPKPEPALPPLRVRPFDLSTYHSCIHAMAPGSMLWFEDFARGAPKAFLLSEHASHLFHNASELRFSQKGEQGRGLLESLGGDVAAMGAMPAGMKDKYAKSWDTSQMRNLLEGPFCLTWYLIERFVCQTIGLPTSVVPAPPPTSMTIANSLPVEVIVQFMAGQDARLFHGVGDYTEFIKTHIMPPLTGACAGDATDMAEPYVGGVAPTVHVVGACGVRKRPPSVRRLLGPGASTCTYSTGGTSSSYRKERDDAETSGTEETMSAHSRFESGEDDDGSGSKSGEDDAGSESHSSDDSDTDSDSAPESPPRKRTKRASQRT</sequence>
<feature type="transmembrane region" description="Helical" evidence="2">
    <location>
        <begin position="21"/>
        <end position="45"/>
    </location>
</feature>
<dbReference type="Proteomes" id="UP000306102">
    <property type="component" value="Unassembled WGS sequence"/>
</dbReference>
<keyword evidence="2" id="KW-1133">Transmembrane helix</keyword>
<proteinExistence type="predicted"/>
<dbReference type="SMART" id="SM00672">
    <property type="entry name" value="CAP10"/>
    <property type="match status" value="1"/>
</dbReference>
<keyword evidence="2" id="KW-0812">Transmembrane</keyword>
<feature type="compositionally biased region" description="Low complexity" evidence="1">
    <location>
        <begin position="724"/>
        <end position="736"/>
    </location>
</feature>
<accession>A0A4S4EHV4</accession>
<comment type="caution">
    <text evidence="4">The sequence shown here is derived from an EMBL/GenBank/DDBJ whole genome shotgun (WGS) entry which is preliminary data.</text>
</comment>
<protein>
    <recommendedName>
        <fullName evidence="3">Glycosyl transferase CAP10 domain-containing protein</fullName>
    </recommendedName>
</protein>
<name>A0A4S4EHV4_CAMSN</name>
<feature type="compositionally biased region" description="Basic and acidic residues" evidence="1">
    <location>
        <begin position="304"/>
        <end position="313"/>
    </location>
</feature>
<dbReference type="EMBL" id="SDRB02004307">
    <property type="protein sequence ID" value="THG16071.1"/>
    <property type="molecule type" value="Genomic_DNA"/>
</dbReference>
<feature type="region of interest" description="Disordered" evidence="1">
    <location>
        <begin position="712"/>
        <end position="810"/>
    </location>
</feature>
<keyword evidence="2" id="KW-0472">Membrane</keyword>
<evidence type="ECO:0000256" key="1">
    <source>
        <dbReference type="SAM" id="MobiDB-lite"/>
    </source>
</evidence>
<dbReference type="InterPro" id="IPR006598">
    <property type="entry name" value="CAP10"/>
</dbReference>
<dbReference type="InterPro" id="IPR051091">
    <property type="entry name" value="O-Glucosyltr/Glycosyltrsf_90"/>
</dbReference>
<feature type="domain" description="Glycosyl transferase CAP10" evidence="3">
    <location>
        <begin position="171"/>
        <end position="386"/>
    </location>
</feature>